<dbReference type="Proteomes" id="UP001163603">
    <property type="component" value="Chromosome 4"/>
</dbReference>
<organism evidence="1 2">
    <name type="scientific">Pistacia integerrima</name>
    <dbReference type="NCBI Taxonomy" id="434235"/>
    <lineage>
        <taxon>Eukaryota</taxon>
        <taxon>Viridiplantae</taxon>
        <taxon>Streptophyta</taxon>
        <taxon>Embryophyta</taxon>
        <taxon>Tracheophyta</taxon>
        <taxon>Spermatophyta</taxon>
        <taxon>Magnoliopsida</taxon>
        <taxon>eudicotyledons</taxon>
        <taxon>Gunneridae</taxon>
        <taxon>Pentapetalae</taxon>
        <taxon>rosids</taxon>
        <taxon>malvids</taxon>
        <taxon>Sapindales</taxon>
        <taxon>Anacardiaceae</taxon>
        <taxon>Pistacia</taxon>
    </lineage>
</organism>
<name>A0ACC0Z0N3_9ROSI</name>
<gene>
    <name evidence="1" type="ORF">Pint_17873</name>
</gene>
<accession>A0ACC0Z0N3</accession>
<keyword evidence="2" id="KW-1185">Reference proteome</keyword>
<dbReference type="EMBL" id="CM047739">
    <property type="protein sequence ID" value="KAJ0043220.1"/>
    <property type="molecule type" value="Genomic_DNA"/>
</dbReference>
<evidence type="ECO:0000313" key="2">
    <source>
        <dbReference type="Proteomes" id="UP001163603"/>
    </source>
</evidence>
<comment type="caution">
    <text evidence="1">The sequence shown here is derived from an EMBL/GenBank/DDBJ whole genome shotgun (WGS) entry which is preliminary data.</text>
</comment>
<evidence type="ECO:0000313" key="1">
    <source>
        <dbReference type="EMBL" id="KAJ0043220.1"/>
    </source>
</evidence>
<sequence length="137" mass="15747">MRTKGEDNHQDLSIPRAHLRVLFIKNLPQLEELPQWLLQGSANTLQSFHIEDCSNFKALPESMQDLKSLQDIHILDCLELSSLPKDFNCLIDLRELQIENCPKLSERCKLETGEDWPKIALIPKIELDGEIIKSTTN</sequence>
<protein>
    <submittedName>
        <fullName evidence="1">Uncharacterized protein</fullName>
    </submittedName>
</protein>
<reference evidence="2" key="1">
    <citation type="journal article" date="2023" name="G3 (Bethesda)">
        <title>Genome assembly and association tests identify interacting loci associated with vigor, precocity, and sex in interspecific pistachio rootstocks.</title>
        <authorList>
            <person name="Palmer W."/>
            <person name="Jacygrad E."/>
            <person name="Sagayaradj S."/>
            <person name="Cavanaugh K."/>
            <person name="Han R."/>
            <person name="Bertier L."/>
            <person name="Beede B."/>
            <person name="Kafkas S."/>
            <person name="Golino D."/>
            <person name="Preece J."/>
            <person name="Michelmore R."/>
        </authorList>
    </citation>
    <scope>NUCLEOTIDE SEQUENCE [LARGE SCALE GENOMIC DNA]</scope>
</reference>
<proteinExistence type="predicted"/>